<evidence type="ECO:0000256" key="2">
    <source>
        <dbReference type="ARBA" id="ARBA00012925"/>
    </source>
</evidence>
<sequence>MVQKLLAGNKIFLEEDFKKNRNHYQNLQTGQSPHTLIIGCSDSRVNVERIFGAEMGEIFVHRNIGNIVAKDDSNLGTVLEYAVTHLGVSSVIVLGHSECGAMKALMEGGHGKYIPGWLENAKAAKEYVDSLNLSESTPEEKKKKLTLLEKENISLQVKNLYSYDFVKKASESGKLIVKGLYYSLEDGTIEEVV</sequence>
<comment type="similarity">
    <text evidence="1">Belongs to the beta-class carbonic anhydrase family.</text>
</comment>
<dbReference type="GeneID" id="79950972"/>
<reference evidence="8" key="1">
    <citation type="submission" date="2022-01" db="EMBL/GenBank/DDBJ databases">
        <title>Complete genome of Methanomicrobium antiquum DSM 21220.</title>
        <authorList>
            <person name="Chen S.-C."/>
            <person name="You Y.-T."/>
            <person name="Zhou Y.-Z."/>
            <person name="Lai M.-C."/>
        </authorList>
    </citation>
    <scope>NUCLEOTIDE SEQUENCE</scope>
    <source>
        <strain evidence="8">DSM 21220</strain>
    </source>
</reference>
<dbReference type="SMART" id="SM00947">
    <property type="entry name" value="Pro_CA"/>
    <property type="match status" value="1"/>
</dbReference>
<dbReference type="InterPro" id="IPR036874">
    <property type="entry name" value="Carbonic_anhydrase_sf"/>
</dbReference>
<keyword evidence="3 7" id="KW-0479">Metal-binding</keyword>
<protein>
    <recommendedName>
        <fullName evidence="2">carbonic anhydrase</fullName>
        <ecNumber evidence="2">4.2.1.1</ecNumber>
    </recommendedName>
</protein>
<dbReference type="GO" id="GO:0015976">
    <property type="term" value="P:carbon utilization"/>
    <property type="evidence" value="ECO:0007669"/>
    <property type="project" value="InterPro"/>
</dbReference>
<dbReference type="EMBL" id="CP091092">
    <property type="protein sequence ID" value="WFN36686.1"/>
    <property type="molecule type" value="Genomic_DNA"/>
</dbReference>
<comment type="catalytic activity">
    <reaction evidence="6">
        <text>hydrogencarbonate + H(+) = CO2 + H2O</text>
        <dbReference type="Rhea" id="RHEA:10748"/>
        <dbReference type="ChEBI" id="CHEBI:15377"/>
        <dbReference type="ChEBI" id="CHEBI:15378"/>
        <dbReference type="ChEBI" id="CHEBI:16526"/>
        <dbReference type="ChEBI" id="CHEBI:17544"/>
        <dbReference type="EC" id="4.2.1.1"/>
    </reaction>
</comment>
<evidence type="ECO:0000313" key="9">
    <source>
        <dbReference type="Proteomes" id="UP001218895"/>
    </source>
</evidence>
<evidence type="ECO:0000313" key="8">
    <source>
        <dbReference type="EMBL" id="WFN36686.1"/>
    </source>
</evidence>
<gene>
    <name evidence="8" type="ORF">L1994_11190</name>
</gene>
<feature type="binding site" evidence="7">
    <location>
        <position position="99"/>
    </location>
    <ligand>
        <name>Zn(2+)</name>
        <dbReference type="ChEBI" id="CHEBI:29105"/>
    </ligand>
</feature>
<dbReference type="PANTHER" id="PTHR11002">
    <property type="entry name" value="CARBONIC ANHYDRASE"/>
    <property type="match status" value="1"/>
</dbReference>
<dbReference type="GO" id="GO:0008270">
    <property type="term" value="F:zinc ion binding"/>
    <property type="evidence" value="ECO:0007669"/>
    <property type="project" value="InterPro"/>
</dbReference>
<dbReference type="KEGG" id="manq:L1994_11190"/>
<evidence type="ECO:0000256" key="7">
    <source>
        <dbReference type="PIRSR" id="PIRSR601765-2"/>
    </source>
</evidence>
<dbReference type="RefSeq" id="WP_278099523.1">
    <property type="nucleotide sequence ID" value="NZ_CP091092.1"/>
</dbReference>
<dbReference type="Gene3D" id="3.40.1050.10">
    <property type="entry name" value="Carbonic anhydrase"/>
    <property type="match status" value="1"/>
</dbReference>
<keyword evidence="9" id="KW-1185">Reference proteome</keyword>
<proteinExistence type="inferred from homology"/>
<dbReference type="SUPFAM" id="SSF53056">
    <property type="entry name" value="beta-carbonic anhydrase, cab"/>
    <property type="match status" value="1"/>
</dbReference>
<evidence type="ECO:0000256" key="6">
    <source>
        <dbReference type="ARBA" id="ARBA00048348"/>
    </source>
</evidence>
<accession>A0AAF0JMR0</accession>
<dbReference type="Pfam" id="PF00484">
    <property type="entry name" value="Pro_CA"/>
    <property type="match status" value="1"/>
</dbReference>
<dbReference type="PANTHER" id="PTHR11002:SF76">
    <property type="entry name" value="CARBONIC ANHYDRASE"/>
    <property type="match status" value="1"/>
</dbReference>
<dbReference type="GO" id="GO:0004089">
    <property type="term" value="F:carbonate dehydratase activity"/>
    <property type="evidence" value="ECO:0007669"/>
    <property type="project" value="UniProtKB-EC"/>
</dbReference>
<keyword evidence="4 7" id="KW-0862">Zinc</keyword>
<evidence type="ECO:0000256" key="3">
    <source>
        <dbReference type="ARBA" id="ARBA00022723"/>
    </source>
</evidence>
<dbReference type="AlphaFoldDB" id="A0AAF0JMR0"/>
<dbReference type="InterPro" id="IPR015892">
    <property type="entry name" value="Carbonic_anhydrase_CS"/>
</dbReference>
<organism evidence="8 9">
    <name type="scientific">Methanomicrobium antiquum</name>
    <dbReference type="NCBI Taxonomy" id="487686"/>
    <lineage>
        <taxon>Archaea</taxon>
        <taxon>Methanobacteriati</taxon>
        <taxon>Methanobacteriota</taxon>
        <taxon>Stenosarchaea group</taxon>
        <taxon>Methanomicrobia</taxon>
        <taxon>Methanomicrobiales</taxon>
        <taxon>Methanomicrobiaceae</taxon>
        <taxon>Methanomicrobium</taxon>
    </lineage>
</organism>
<name>A0AAF0JMR0_9EURY</name>
<evidence type="ECO:0000256" key="5">
    <source>
        <dbReference type="ARBA" id="ARBA00023239"/>
    </source>
</evidence>
<feature type="binding site" evidence="7">
    <location>
        <position position="40"/>
    </location>
    <ligand>
        <name>Zn(2+)</name>
        <dbReference type="ChEBI" id="CHEBI:29105"/>
    </ligand>
</feature>
<keyword evidence="5" id="KW-0456">Lyase</keyword>
<comment type="cofactor">
    <cofactor evidence="7">
        <name>Zn(2+)</name>
        <dbReference type="ChEBI" id="CHEBI:29105"/>
    </cofactor>
    <text evidence="7">Binds 1 zinc ion per subunit.</text>
</comment>
<dbReference type="Proteomes" id="UP001218895">
    <property type="component" value="Chromosome"/>
</dbReference>
<feature type="binding site" evidence="7">
    <location>
        <position position="96"/>
    </location>
    <ligand>
        <name>Zn(2+)</name>
        <dbReference type="ChEBI" id="CHEBI:29105"/>
    </ligand>
</feature>
<dbReference type="EC" id="4.2.1.1" evidence="2"/>
<dbReference type="InterPro" id="IPR001765">
    <property type="entry name" value="Carbonic_anhydrase"/>
</dbReference>
<dbReference type="PROSITE" id="PS00705">
    <property type="entry name" value="PROK_CO2_ANHYDRASE_2"/>
    <property type="match status" value="1"/>
</dbReference>
<evidence type="ECO:0000256" key="1">
    <source>
        <dbReference type="ARBA" id="ARBA00006217"/>
    </source>
</evidence>
<evidence type="ECO:0000256" key="4">
    <source>
        <dbReference type="ARBA" id="ARBA00022833"/>
    </source>
</evidence>